<feature type="repeat" description="ANK" evidence="2">
    <location>
        <begin position="1293"/>
        <end position="1319"/>
    </location>
</feature>
<dbReference type="OrthoDB" id="1577640at2759"/>
<dbReference type="InterPro" id="IPR056884">
    <property type="entry name" value="NPHP3-like_N"/>
</dbReference>
<reference evidence="5 6" key="1">
    <citation type="submission" date="2019-12" db="EMBL/GenBank/DDBJ databases">
        <title>A genome sequence resource for the geographically widespread anthracnose pathogen Colletotrichum asianum.</title>
        <authorList>
            <person name="Meng Y."/>
        </authorList>
    </citation>
    <scope>NUCLEOTIDE SEQUENCE [LARGE SCALE GENOMIC DNA]</scope>
    <source>
        <strain evidence="5 6">ICMP 18580</strain>
    </source>
</reference>
<sequence>MESQQAFPLADATRTCMSLFNALKSSSETAIDKFKTQLPSQVVRDQQDRFKLWATNLGALQRGRASLDFRLMDSSLMHNTIYKLLKELENTIKRSEQVVTGSRPPLEETLINDMDDSSGYSSESGSSDDGGDFSRVPGKQTELGQNTAEINHILSSLVKLSFRIRGPANRTAHLGHKALNHKELVPVDGTMMGDLLEAYSTLDRQHVEETIRQLRKDQAAVEIYDDLHVPAAVDSTAAAKSSGMLESYLVDRWSMSITSRRRVFAYWRRHAKKLAKDERPSQPRETTARPSESPVAVPLGVVRSSEGLNTNPRPVDSHVPSSAGRTLLSGTDATKYHHDGDNIDTVSTISYVSTAFGDDGTSELPAPPLVKPDQLEFVCPYCHVLCAAREGRGRRWREHILRDLQPYMCTYADCTESSAMHSSKAAWLEHESRVHRGVWRCFEHKDLFRSKDALIGHLEASHATLSKAQIQGMASFAHASTTDVRDTCAFCLSRGPFETSLTDHMALHMERLASFSIPRHALEEDDPTHGSNSGAAQGNRSESSLLDISLKFSDINSKASSSPDVASLKLDDPFEEKFQDKQESEDNPPDPNKISNDDFAFNYYLQQRHPGTWQWFLNSTGHQTWLSQAGEKRLVLGVPGVGKSVLASVVLEDLRQRFRNDESIGVAGLFCEVYKEEGITDKLIQSFLTQLRGPEKSNSAKYEENSNLPIDKMSTQDLWTGSQLSRVFVVVDGLDLRARDTEFIQWLLDIAGQPKVSLLFTSRIIPTIHNALLDFPIQDLRATEADISTYARKSLATAMTSNIYPGQLEELEERTVTFAEGVFLFAKAHIDALKDSQRMEYLGNLALLQNSRAINDFYKKIMLRVQQSKMGNTLSAWMAHSDYILEKPQAQNLIGFILNDCASDSGTFLDVNAVISSCAGLVLESSENYLTFFHHTTEEYFRQTRDTWFPDAAEEQTEICCKYLSMDAFAAGPCLSDDEWEERLLQHPFYIHAALAWGLYARKALDKHKDATDTEAKDRVRGAILGFLRRDVKVQAAVQALKVDDTESHSSGWSQVYPKQWTNIHLAAYFGLTEILDTMLPEDGVLWDTSIDGVYSPIIVAAERGHHSTLSFMLGKLIDRSGRLLTGLYGMVGHLALAGAAQNGHEPNVRLLLTYGADPNGISGSITPLSYAVEDGHTNVVETLLEYGADPNLKTEVEGPLDLAVKNGREDIVTLLIKHGASLDKKGSAPSGSTTPQHIDPEIVPFMLKDGVGVNYRNDDGFTALHISAISGHIDTVRILLNHGADASIMDNSGATPLDYAIDGGHEEVVNLILENGSEFQGLVDSIADHVSIEVVKGDRAPLEQTIESDSEDGSENSSESNSSSDGSYFGRYDMRTELGQNTADVDQTLSSLGKIALRIRGPAFQTRQVNKKAIEHEERLRVEDQVDGQIVERVIDLFGAYSDFDQRHVNEFIWQLQWSTTDLSSDYRKADDVGAVLTTSSVAIRLDDDNGPTRFPSPPALEPEQTTFVCHYCNELCTSECAEGGCWREHLLQDLQPYMCTYPDCKGEEASKIYATRSAWLEHELQSHRRIWHCFEHQDKFKTRATWIDHMATSHTTFTEAQIQNMSEFAYEDAKDEREQCPFCLSSSLGDVDLASHMALHMERLASFALPRTQGTDEPDSSQVSYRRDAQDGLDFMPSLRSVSLRFSDEETDEETLGSPRHVEDEFQNYAAITEDTGSSDDGVRQDGPTVLTDDEVAYRKYRYQRYPGTCQWFLDSEKYRMWTDNEGDSFLVLGAPAVGKSVLASAVIEDLYAEARRVAPMGIILRVVGLFCERHAYGGDVSMSLHRSLIKQLLHALPGNLVSPNEGLFEAEEDDILLSQGTRRELLVRAARRMSRIFVVVDAPELLGNHQEFLQSISDLQNYDIMVNLLITSRSVPVGFGWHTHTTTIRATYRDISRFVRGSLKANPPSAPLDGILKQTVDFANGLFLFAKIYLDHLNASTRTNNEDSFDPNSSTPLVKLYTDAMIRVRMSPLSEWATTLIAWMALSESSLRLDKRAFEDLCTFRNSKSCPPTNLNLEAVISSCAGLVVVDSEGYLDFFHGTAKSFFASDRDYWFPSMAREQAETCCEYLSMEAFGSGPCQTDFRWDERMVMHPFYIHAATSWGKYARKALDQERSSRDPRVGETMRRAITTFLSLEKAVQAAMQVVVAVKGVDSNAPEWDQVHDRLSVQVATYFELTEIVDMLLLLEAAKTGKLSEVRRLLKQGTHVHGFGPDSPLRSAILNGHKDVVGVLLEYGTDANSGSSCEYPLDWAMDMEGEIGDITRLLLDYGADPTKIRTNLLSFAVRDEDMSMAKLLIGKGVDVNAADENSWTALHFAAMNGLLDFVLILLKHLPVATAADLMGRTPLDYAEQNGKEAVVRRLRKYMHETI</sequence>
<comment type="caution">
    <text evidence="5">The sequence shown here is derived from an EMBL/GenBank/DDBJ whole genome shotgun (WGS) entry which is preliminary data.</text>
</comment>
<evidence type="ECO:0000256" key="1">
    <source>
        <dbReference type="ARBA" id="ARBA00022737"/>
    </source>
</evidence>
<dbReference type="PANTHER" id="PTHR35391:SF7">
    <property type="entry name" value="C2H2-TYPE DOMAIN-CONTAINING PROTEIN"/>
    <property type="match status" value="1"/>
</dbReference>
<dbReference type="EMBL" id="WOWK01000071">
    <property type="protein sequence ID" value="KAF0321481.1"/>
    <property type="molecule type" value="Genomic_DNA"/>
</dbReference>
<name>A0A8H3W325_9PEZI</name>
<dbReference type="InterPro" id="IPR013087">
    <property type="entry name" value="Znf_C2H2_type"/>
</dbReference>
<dbReference type="InterPro" id="IPR058925">
    <property type="entry name" value="zf-C2H2_AcuF"/>
</dbReference>
<evidence type="ECO:0000313" key="6">
    <source>
        <dbReference type="Proteomes" id="UP000434172"/>
    </source>
</evidence>
<dbReference type="InterPro" id="IPR027417">
    <property type="entry name" value="P-loop_NTPase"/>
</dbReference>
<dbReference type="Gene3D" id="1.25.40.20">
    <property type="entry name" value="Ankyrin repeat-containing domain"/>
    <property type="match status" value="4"/>
</dbReference>
<feature type="domain" description="C2H2-type" evidence="4">
    <location>
        <begin position="1573"/>
        <end position="1596"/>
    </location>
</feature>
<evidence type="ECO:0000256" key="2">
    <source>
        <dbReference type="PROSITE-ProRule" id="PRU00023"/>
    </source>
</evidence>
<feature type="region of interest" description="Disordered" evidence="3">
    <location>
        <begin position="522"/>
        <end position="542"/>
    </location>
</feature>
<dbReference type="Pfam" id="PF26082">
    <property type="entry name" value="zf-C2H2_AcuF"/>
    <property type="match status" value="1"/>
</dbReference>
<feature type="repeat" description="ANK" evidence="2">
    <location>
        <begin position="2324"/>
        <end position="2351"/>
    </location>
</feature>
<feature type="domain" description="C2H2-type" evidence="4">
    <location>
        <begin position="1620"/>
        <end position="1642"/>
    </location>
</feature>
<keyword evidence="1" id="KW-0677">Repeat</keyword>
<protein>
    <submittedName>
        <fullName evidence="5">Ankyrin repeat protein</fullName>
    </submittedName>
</protein>
<feature type="domain" description="C2H2-type" evidence="4">
    <location>
        <begin position="407"/>
        <end position="435"/>
    </location>
</feature>
<feature type="repeat" description="ANK" evidence="2">
    <location>
        <begin position="1260"/>
        <end position="1292"/>
    </location>
</feature>
<feature type="domain" description="C2H2-type" evidence="4">
    <location>
        <begin position="486"/>
        <end position="508"/>
    </location>
</feature>
<feature type="region of interest" description="Disordered" evidence="3">
    <location>
        <begin position="1342"/>
        <end position="1372"/>
    </location>
</feature>
<feature type="repeat" description="ANK" evidence="2">
    <location>
        <begin position="1196"/>
        <end position="1228"/>
    </location>
</feature>
<dbReference type="SMART" id="SM00355">
    <property type="entry name" value="ZnF_C2H2"/>
    <property type="match status" value="6"/>
</dbReference>
<evidence type="ECO:0000259" key="4">
    <source>
        <dbReference type="SMART" id="SM00355"/>
    </source>
</evidence>
<dbReference type="Pfam" id="PF12796">
    <property type="entry name" value="Ank_2"/>
    <property type="match status" value="3"/>
</dbReference>
<dbReference type="Proteomes" id="UP000434172">
    <property type="component" value="Unassembled WGS sequence"/>
</dbReference>
<feature type="compositionally biased region" description="Low complexity" evidence="3">
    <location>
        <begin position="1356"/>
        <end position="1368"/>
    </location>
</feature>
<dbReference type="Gene3D" id="3.40.50.300">
    <property type="entry name" value="P-loop containing nucleotide triphosphate hydrolases"/>
    <property type="match status" value="2"/>
</dbReference>
<evidence type="ECO:0000313" key="5">
    <source>
        <dbReference type="EMBL" id="KAF0321481.1"/>
    </source>
</evidence>
<proteinExistence type="predicted"/>
<feature type="compositionally biased region" description="Polar residues" evidence="3">
    <location>
        <begin position="529"/>
        <end position="542"/>
    </location>
</feature>
<dbReference type="PROSITE" id="PS50088">
    <property type="entry name" value="ANK_REPEAT"/>
    <property type="match status" value="7"/>
</dbReference>
<feature type="repeat" description="ANK" evidence="2">
    <location>
        <begin position="1132"/>
        <end position="1164"/>
    </location>
</feature>
<feature type="region of interest" description="Disordered" evidence="3">
    <location>
        <begin position="304"/>
        <end position="323"/>
    </location>
</feature>
<dbReference type="SUPFAM" id="SSF52540">
    <property type="entry name" value="P-loop containing nucleoside triphosphate hydrolases"/>
    <property type="match status" value="1"/>
</dbReference>
<gene>
    <name evidence="5" type="ORF">GQ607_011301</name>
</gene>
<accession>A0A8H3W325</accession>
<organism evidence="5 6">
    <name type="scientific">Colletotrichum asianum</name>
    <dbReference type="NCBI Taxonomy" id="702518"/>
    <lineage>
        <taxon>Eukaryota</taxon>
        <taxon>Fungi</taxon>
        <taxon>Dikarya</taxon>
        <taxon>Ascomycota</taxon>
        <taxon>Pezizomycotina</taxon>
        <taxon>Sordariomycetes</taxon>
        <taxon>Hypocreomycetidae</taxon>
        <taxon>Glomerellales</taxon>
        <taxon>Glomerellaceae</taxon>
        <taxon>Colletotrichum</taxon>
        <taxon>Colletotrichum gloeosporioides species complex</taxon>
    </lineage>
</organism>
<feature type="region of interest" description="Disordered" evidence="3">
    <location>
        <begin position="274"/>
        <end position="297"/>
    </location>
</feature>
<feature type="repeat" description="ANK" evidence="2">
    <location>
        <begin position="2255"/>
        <end position="2287"/>
    </location>
</feature>
<dbReference type="SMART" id="SM00248">
    <property type="entry name" value="ANK"/>
    <property type="match status" value="12"/>
</dbReference>
<dbReference type="SUPFAM" id="SSF48403">
    <property type="entry name" value="Ankyrin repeat"/>
    <property type="match status" value="2"/>
</dbReference>
<dbReference type="Pfam" id="PF24883">
    <property type="entry name" value="NPHP3_N"/>
    <property type="match status" value="2"/>
</dbReference>
<evidence type="ECO:0000256" key="3">
    <source>
        <dbReference type="SAM" id="MobiDB-lite"/>
    </source>
</evidence>
<dbReference type="InterPro" id="IPR036770">
    <property type="entry name" value="Ankyrin_rpt-contain_sf"/>
</dbReference>
<feature type="compositionally biased region" description="Low complexity" evidence="3">
    <location>
        <begin position="117"/>
        <end position="127"/>
    </location>
</feature>
<dbReference type="InterPro" id="IPR002110">
    <property type="entry name" value="Ankyrin_rpt"/>
</dbReference>
<dbReference type="PANTHER" id="PTHR35391">
    <property type="entry name" value="C2H2-TYPE DOMAIN-CONTAINING PROTEIN-RELATED"/>
    <property type="match status" value="1"/>
</dbReference>
<feature type="repeat" description="ANK" evidence="2">
    <location>
        <begin position="1164"/>
        <end position="1196"/>
    </location>
</feature>
<keyword evidence="6" id="KW-1185">Reference proteome</keyword>
<feature type="region of interest" description="Disordered" evidence="3">
    <location>
        <begin position="96"/>
        <end position="144"/>
    </location>
</feature>
<dbReference type="PROSITE" id="PS50297">
    <property type="entry name" value="ANK_REP_REGION"/>
    <property type="match status" value="5"/>
</dbReference>
<feature type="domain" description="C2H2-type" evidence="4">
    <location>
        <begin position="439"/>
        <end position="462"/>
    </location>
</feature>
<feature type="domain" description="C2H2-type" evidence="4">
    <location>
        <begin position="1539"/>
        <end position="1569"/>
    </location>
</feature>
<keyword evidence="2" id="KW-0040">ANK repeat</keyword>